<proteinExistence type="predicted"/>
<dbReference type="PANTHER" id="PTHR10622:SF10">
    <property type="entry name" value="HET DOMAIN-CONTAINING PROTEIN"/>
    <property type="match status" value="1"/>
</dbReference>
<organism evidence="1 2">
    <name type="scientific">Epicoccum nigrum</name>
    <name type="common">Soil fungus</name>
    <name type="synonym">Epicoccum purpurascens</name>
    <dbReference type="NCBI Taxonomy" id="105696"/>
    <lineage>
        <taxon>Eukaryota</taxon>
        <taxon>Fungi</taxon>
        <taxon>Dikarya</taxon>
        <taxon>Ascomycota</taxon>
        <taxon>Pezizomycotina</taxon>
        <taxon>Dothideomycetes</taxon>
        <taxon>Pleosporomycetidae</taxon>
        <taxon>Pleosporales</taxon>
        <taxon>Pleosporineae</taxon>
        <taxon>Didymellaceae</taxon>
        <taxon>Epicoccum</taxon>
    </lineage>
</organism>
<dbReference type="PANTHER" id="PTHR10622">
    <property type="entry name" value="HET DOMAIN-CONTAINING PROTEIN"/>
    <property type="match status" value="1"/>
</dbReference>
<dbReference type="AlphaFoldDB" id="A0A1Y2M2X7"/>
<gene>
    <name evidence="1" type="ORF">B5807_05202</name>
</gene>
<evidence type="ECO:0000313" key="1">
    <source>
        <dbReference type="EMBL" id="OSS50391.1"/>
    </source>
</evidence>
<accession>A0A1Y2M2X7</accession>
<dbReference type="Proteomes" id="UP000193240">
    <property type="component" value="Unassembled WGS sequence"/>
</dbReference>
<keyword evidence="2" id="KW-1185">Reference proteome</keyword>
<dbReference type="EMBL" id="KZ107842">
    <property type="protein sequence ID" value="OSS50391.1"/>
    <property type="molecule type" value="Genomic_DNA"/>
</dbReference>
<dbReference type="STRING" id="105696.A0A1Y2M2X7"/>
<evidence type="ECO:0000313" key="2">
    <source>
        <dbReference type="Proteomes" id="UP000193240"/>
    </source>
</evidence>
<sequence length="195" mass="22500">MFQAWLITPKYSSAVNKEERMDLNGHGSTRAVSTRGAALSLQRQSTRCTNGTGKLPLATRTWLMSSYPTMSIKMSRVRARLDYTTISNDLERSRWFTRGWTLQKLLAPVYIEFYAQGWHRLGSRTRLVDRLVRATNIEKRFLLDRQLIFSASIATKFSWASLRQTTRAEDMAYCLLGLVDVNMPMLYGKGHRAFY</sequence>
<dbReference type="InParanoid" id="A0A1Y2M2X7"/>
<reference evidence="1 2" key="1">
    <citation type="journal article" date="2017" name="Genome Announc.">
        <title>Genome sequence of the saprophytic ascomycete Epicoccum nigrum ICMP 19927 strain isolated from New Zealand.</title>
        <authorList>
            <person name="Fokin M."/>
            <person name="Fleetwood D."/>
            <person name="Weir B.S."/>
            <person name="Villas-Boas S.G."/>
        </authorList>
    </citation>
    <scope>NUCLEOTIDE SEQUENCE [LARGE SCALE GENOMIC DNA]</scope>
    <source>
        <strain evidence="1 2">ICMP 19927</strain>
    </source>
</reference>
<evidence type="ECO:0008006" key="3">
    <source>
        <dbReference type="Google" id="ProtNLM"/>
    </source>
</evidence>
<protein>
    <recommendedName>
        <fullName evidence="3">Heterokaryon incompatibility domain-containing protein</fullName>
    </recommendedName>
</protein>
<name>A0A1Y2M2X7_EPING</name>